<keyword evidence="2" id="KW-1185">Reference proteome</keyword>
<accession>A0ABP0T293</accession>
<sequence>MKQTTKGMLDRIACEDSRCPQAALLFLFVLDRIRFEGAKVMETMTHSQMRSEKMSQPLSPPAWRQGIFSRGVRVQWSSRDLMPKAFVPMRFRARMDQLLKRQGCWQRSAKPQRPLGPLLS</sequence>
<dbReference type="Proteomes" id="UP001642484">
    <property type="component" value="Unassembled WGS sequence"/>
</dbReference>
<organism evidence="1 2">
    <name type="scientific">Durusdinium trenchii</name>
    <dbReference type="NCBI Taxonomy" id="1381693"/>
    <lineage>
        <taxon>Eukaryota</taxon>
        <taxon>Sar</taxon>
        <taxon>Alveolata</taxon>
        <taxon>Dinophyceae</taxon>
        <taxon>Suessiales</taxon>
        <taxon>Symbiodiniaceae</taxon>
        <taxon>Durusdinium</taxon>
    </lineage>
</organism>
<gene>
    <name evidence="1" type="ORF">CCMP2556_LOCUS55580</name>
</gene>
<dbReference type="EMBL" id="CAXAMN010029027">
    <property type="protein sequence ID" value="CAK9118515.1"/>
    <property type="molecule type" value="Genomic_DNA"/>
</dbReference>
<reference evidence="1 2" key="1">
    <citation type="submission" date="2024-02" db="EMBL/GenBank/DDBJ databases">
        <authorList>
            <person name="Chen Y."/>
            <person name="Shah S."/>
            <person name="Dougan E. K."/>
            <person name="Thang M."/>
            <person name="Chan C."/>
        </authorList>
    </citation>
    <scope>NUCLEOTIDE SEQUENCE [LARGE SCALE GENOMIC DNA]</scope>
</reference>
<protein>
    <submittedName>
        <fullName evidence="1">Uncharacterized protein</fullName>
    </submittedName>
</protein>
<name>A0ABP0T293_9DINO</name>
<proteinExistence type="predicted"/>
<comment type="caution">
    <text evidence="1">The sequence shown here is derived from an EMBL/GenBank/DDBJ whole genome shotgun (WGS) entry which is preliminary data.</text>
</comment>
<evidence type="ECO:0000313" key="2">
    <source>
        <dbReference type="Proteomes" id="UP001642484"/>
    </source>
</evidence>
<evidence type="ECO:0000313" key="1">
    <source>
        <dbReference type="EMBL" id="CAK9118515.1"/>
    </source>
</evidence>